<protein>
    <submittedName>
        <fullName evidence="1">SRPBCC family protein</fullName>
    </submittedName>
</protein>
<dbReference type="InterPro" id="IPR023393">
    <property type="entry name" value="START-like_dom_sf"/>
</dbReference>
<keyword evidence="2" id="KW-1185">Reference proteome</keyword>
<reference evidence="1" key="1">
    <citation type="submission" date="2022-10" db="EMBL/GenBank/DDBJ databases">
        <title>The WGS of Solirubrobacter phytolaccae KCTC 29190.</title>
        <authorList>
            <person name="Jiang Z."/>
        </authorList>
    </citation>
    <scope>NUCLEOTIDE SEQUENCE</scope>
    <source>
        <strain evidence="1">KCTC 29190</strain>
    </source>
</reference>
<dbReference type="PANTHER" id="PTHR39332">
    <property type="entry name" value="BLL4707 PROTEIN"/>
    <property type="match status" value="1"/>
</dbReference>
<organism evidence="1 2">
    <name type="scientific">Solirubrobacter phytolaccae</name>
    <dbReference type="NCBI Taxonomy" id="1404360"/>
    <lineage>
        <taxon>Bacteria</taxon>
        <taxon>Bacillati</taxon>
        <taxon>Actinomycetota</taxon>
        <taxon>Thermoleophilia</taxon>
        <taxon>Solirubrobacterales</taxon>
        <taxon>Solirubrobacteraceae</taxon>
        <taxon>Solirubrobacter</taxon>
    </lineage>
</organism>
<dbReference type="InterPro" id="IPR019587">
    <property type="entry name" value="Polyketide_cyclase/dehydratase"/>
</dbReference>
<sequence>MSPQPFDRKDPMETITRSVRLGAEPDAVWAVVGDFARIADWHPDVSAPELRGAERVFADGLVERLVERDPGSRRLVYSMPQPPFPIRDHVARLTVSGLEDGTCEVTWSASFNADPQVARELEGALGDGVFATGLAALTERFGGA</sequence>
<dbReference type="Gene3D" id="3.30.530.20">
    <property type="match status" value="1"/>
</dbReference>
<evidence type="ECO:0000313" key="1">
    <source>
        <dbReference type="EMBL" id="MDA0181562.1"/>
    </source>
</evidence>
<name>A0A9X3SFI5_9ACTN</name>
<dbReference type="CDD" id="cd07821">
    <property type="entry name" value="PYR_PYL_RCAR_like"/>
    <property type="match status" value="1"/>
</dbReference>
<accession>A0A9X3SFI5</accession>
<dbReference type="AlphaFoldDB" id="A0A9X3SFI5"/>
<dbReference type="EMBL" id="JAPDDP010000023">
    <property type="protein sequence ID" value="MDA0181562.1"/>
    <property type="molecule type" value="Genomic_DNA"/>
</dbReference>
<dbReference type="Pfam" id="PF10604">
    <property type="entry name" value="Polyketide_cyc2"/>
    <property type="match status" value="1"/>
</dbReference>
<comment type="caution">
    <text evidence="1">The sequence shown here is derived from an EMBL/GenBank/DDBJ whole genome shotgun (WGS) entry which is preliminary data.</text>
</comment>
<dbReference type="PANTHER" id="PTHR39332:SF7">
    <property type="entry name" value="SRPBCC FAMILY PROTEIN"/>
    <property type="match status" value="1"/>
</dbReference>
<dbReference type="RefSeq" id="WP_270025889.1">
    <property type="nucleotide sequence ID" value="NZ_JAPDDP010000023.1"/>
</dbReference>
<proteinExistence type="predicted"/>
<dbReference type="Proteomes" id="UP001147653">
    <property type="component" value="Unassembled WGS sequence"/>
</dbReference>
<dbReference type="SUPFAM" id="SSF55961">
    <property type="entry name" value="Bet v1-like"/>
    <property type="match status" value="1"/>
</dbReference>
<evidence type="ECO:0000313" key="2">
    <source>
        <dbReference type="Proteomes" id="UP001147653"/>
    </source>
</evidence>
<gene>
    <name evidence="1" type="ORF">OJ997_14755</name>
</gene>